<reference evidence="1" key="1">
    <citation type="submission" date="2020-10" db="EMBL/GenBank/DDBJ databases">
        <authorList>
            <person name="Kusch S."/>
        </authorList>
    </citation>
    <scope>NUCLEOTIDE SEQUENCE</scope>
    <source>
        <strain evidence="1">SwB9</strain>
    </source>
</reference>
<dbReference type="AlphaFoldDB" id="A0A8H2VMP9"/>
<comment type="caution">
    <text evidence="1">The sequence shown here is derived from an EMBL/GenBank/DDBJ whole genome shotgun (WGS) entry which is preliminary data.</text>
</comment>
<protein>
    <submittedName>
        <fullName evidence="1">5661cfff-505e-45af-b21b-b57b5ea29c0d</fullName>
    </submittedName>
</protein>
<dbReference type="OrthoDB" id="3983163at2759"/>
<accession>A0A8H2VMP9</accession>
<dbReference type="InterPro" id="IPR024645">
    <property type="entry name" value="Mitochondr_Som1"/>
</dbReference>
<dbReference type="GO" id="GO:0042720">
    <property type="term" value="C:mitochondrial inner membrane peptidase complex"/>
    <property type="evidence" value="ECO:0007669"/>
    <property type="project" value="InterPro"/>
</dbReference>
<evidence type="ECO:0000313" key="1">
    <source>
        <dbReference type="EMBL" id="CAD6440293.1"/>
    </source>
</evidence>
<sequence length="93" mass="10706">MTPPIPTFPPSSLPYEARFAANASYRKDFDGNLENCELIKFYQYSCDLEKDKDGKFGKKIACQPVKRLFRRCKDRKGIFMVETTVWEGEGSAK</sequence>
<dbReference type="Proteomes" id="UP000624404">
    <property type="component" value="Unassembled WGS sequence"/>
</dbReference>
<dbReference type="Pfam" id="PF11093">
    <property type="entry name" value="Mitochondr_Som1"/>
    <property type="match status" value="1"/>
</dbReference>
<evidence type="ECO:0000313" key="2">
    <source>
        <dbReference type="Proteomes" id="UP000624404"/>
    </source>
</evidence>
<keyword evidence="2" id="KW-1185">Reference proteome</keyword>
<name>A0A8H2VMP9_9HELO</name>
<proteinExistence type="predicted"/>
<dbReference type="EMBL" id="CAJHIA010000002">
    <property type="protein sequence ID" value="CAD6440293.1"/>
    <property type="molecule type" value="Genomic_DNA"/>
</dbReference>
<gene>
    <name evidence="1" type="ORF">SCLTRI_LOCUS842</name>
</gene>
<organism evidence="1 2">
    <name type="scientific">Sclerotinia trifoliorum</name>
    <dbReference type="NCBI Taxonomy" id="28548"/>
    <lineage>
        <taxon>Eukaryota</taxon>
        <taxon>Fungi</taxon>
        <taxon>Dikarya</taxon>
        <taxon>Ascomycota</taxon>
        <taxon>Pezizomycotina</taxon>
        <taxon>Leotiomycetes</taxon>
        <taxon>Helotiales</taxon>
        <taxon>Sclerotiniaceae</taxon>
        <taxon>Sclerotinia</taxon>
    </lineage>
</organism>